<evidence type="ECO:0000313" key="3">
    <source>
        <dbReference type="Proteomes" id="UP000248079"/>
    </source>
</evidence>
<sequence>MTLDDIYKTKETVWLFETFHEHYKNMKAKNVWESDNYSSEEKYIEACFHQQTNILEVCAQLEKITVYLRRFDKNYFTKNQISQSDFIQYHLEVYTNKIFTLFELILAFINTVYELDLKPRQCNLKNIKKKLNEQNIINLLISLSDNLNSWRDIRNKTVHHNKFTKDNEFHRLSMEESYWIHCEKLGIEPKVDLKFTMPKHFVDWALREERREKIKFIKQNNLGLNSYIHVLNTRVMKQIKRKMAMPNKSKHHTAQ</sequence>
<gene>
    <name evidence="2" type="ORF">DF185_07070</name>
</gene>
<dbReference type="Pfam" id="PF18730">
    <property type="entry name" value="HEPN_Cthe2314"/>
    <property type="match status" value="1"/>
</dbReference>
<comment type="caution">
    <text evidence="2">The sequence shown here is derived from an EMBL/GenBank/DDBJ whole genome shotgun (WGS) entry which is preliminary data.</text>
</comment>
<evidence type="ECO:0000259" key="1">
    <source>
        <dbReference type="Pfam" id="PF18730"/>
    </source>
</evidence>
<feature type="domain" description="Cthe-2314-like HEPN" evidence="1">
    <location>
        <begin position="64"/>
        <end position="167"/>
    </location>
</feature>
<dbReference type="EMBL" id="QFLI01000002">
    <property type="protein sequence ID" value="PXY02403.1"/>
    <property type="molecule type" value="Genomic_DNA"/>
</dbReference>
<dbReference type="InterPro" id="IPR041394">
    <property type="entry name" value="HEPN_Cthe2314"/>
</dbReference>
<organism evidence="2 3">
    <name type="scientific">Marinifilum breve</name>
    <dbReference type="NCBI Taxonomy" id="2184082"/>
    <lineage>
        <taxon>Bacteria</taxon>
        <taxon>Pseudomonadati</taxon>
        <taxon>Bacteroidota</taxon>
        <taxon>Bacteroidia</taxon>
        <taxon>Marinilabiliales</taxon>
        <taxon>Marinifilaceae</taxon>
    </lineage>
</organism>
<proteinExistence type="predicted"/>
<evidence type="ECO:0000313" key="2">
    <source>
        <dbReference type="EMBL" id="PXY02403.1"/>
    </source>
</evidence>
<accession>A0A2V4A209</accession>
<reference evidence="2 3" key="1">
    <citation type="submission" date="2018-05" db="EMBL/GenBank/DDBJ databases">
        <title>Marinifilum breve JC075T sp. nov., a marine bacterium isolated from Yongle Blue Hole in the South China Sea.</title>
        <authorList>
            <person name="Fu T."/>
        </authorList>
    </citation>
    <scope>NUCLEOTIDE SEQUENCE [LARGE SCALE GENOMIC DNA]</scope>
    <source>
        <strain evidence="2 3">JC075</strain>
    </source>
</reference>
<dbReference type="Proteomes" id="UP000248079">
    <property type="component" value="Unassembled WGS sequence"/>
</dbReference>
<protein>
    <recommendedName>
        <fullName evidence="1">Cthe-2314-like HEPN domain-containing protein</fullName>
    </recommendedName>
</protein>
<name>A0A2V4A209_9BACT</name>
<keyword evidence="3" id="KW-1185">Reference proteome</keyword>
<dbReference type="AlphaFoldDB" id="A0A2V4A209"/>